<sequence>MVHPAKICLGTHDRVVQILLRSEHLVVIEIAPVEQIKGDAFEAAIPSFRRSARPSVRVVCQRSAPKRVAVVVESDYAVGHENMVTGEAFAGDDALGIKSGKGCLAQKHTGENGTRAISEEDAVRQSPAPHRVLFYAGLQRVQGRCTIQTESATISVFDDHCRVNQMIKCRRKEQNRLDVP</sequence>
<evidence type="ECO:0000313" key="1">
    <source>
        <dbReference type="EMBL" id="MQW07622.1"/>
    </source>
</evidence>
<name>A0A6A8A141_RHIML</name>
<protein>
    <submittedName>
        <fullName evidence="1">Uncharacterized protein</fullName>
    </submittedName>
</protein>
<accession>A0A6A8A141</accession>
<reference evidence="1" key="1">
    <citation type="journal article" date="2013" name="Genome Biol.">
        <title>Comparative genomics of the core and accessory genomes of 48 Sinorhizobium strains comprising five genospecies.</title>
        <authorList>
            <person name="Sugawara M."/>
            <person name="Epstein B."/>
            <person name="Badgley B.D."/>
            <person name="Unno T."/>
            <person name="Xu L."/>
            <person name="Reese J."/>
            <person name="Gyaneshwar P."/>
            <person name="Denny R."/>
            <person name="Mudge J."/>
            <person name="Bharti A.K."/>
            <person name="Farmer A.D."/>
            <person name="May G.D."/>
            <person name="Woodward J.E."/>
            <person name="Medigue C."/>
            <person name="Vallenet D."/>
            <person name="Lajus A."/>
            <person name="Rouy Z."/>
            <person name="Martinez-Vaz B."/>
            <person name="Tiffin P."/>
            <person name="Young N.D."/>
            <person name="Sadowsky M.J."/>
        </authorList>
    </citation>
    <scope>NUCLEOTIDE SEQUENCE</scope>
    <source>
        <strain evidence="1">M30</strain>
    </source>
</reference>
<comment type="caution">
    <text evidence="1">The sequence shown here is derived from an EMBL/GenBank/DDBJ whole genome shotgun (WGS) entry which is preliminary data.</text>
</comment>
<organism evidence="1">
    <name type="scientific">Rhizobium meliloti</name>
    <name type="common">Ensifer meliloti</name>
    <name type="synonym">Sinorhizobium meliloti</name>
    <dbReference type="NCBI Taxonomy" id="382"/>
    <lineage>
        <taxon>Bacteria</taxon>
        <taxon>Pseudomonadati</taxon>
        <taxon>Pseudomonadota</taxon>
        <taxon>Alphaproteobacteria</taxon>
        <taxon>Hyphomicrobiales</taxon>
        <taxon>Rhizobiaceae</taxon>
        <taxon>Sinorhizobium/Ensifer group</taxon>
        <taxon>Sinorhizobium</taxon>
    </lineage>
</organism>
<dbReference type="AlphaFoldDB" id="A0A6A8A141"/>
<dbReference type="EMBL" id="WISP01000185">
    <property type="protein sequence ID" value="MQW07622.1"/>
    <property type="molecule type" value="Genomic_DNA"/>
</dbReference>
<proteinExistence type="predicted"/>
<gene>
    <name evidence="1" type="ORF">GHK45_28905</name>
</gene>